<sequence length="120" mass="13364">MAIAQHLPIYKRAGELARLVADLSKGWRRDFKRTIGEKVLNECIDVSILVFRANTAGGQERVAYIQQILERIQVVELMLRLSVDLGLLNSTQHGRAIQITDDIGRQATGWKRNAAASPAV</sequence>
<dbReference type="InterPro" id="IPR036583">
    <property type="entry name" value="23S_rRNA_IVS_sf"/>
</dbReference>
<evidence type="ECO:0000313" key="1">
    <source>
        <dbReference type="EMBL" id="QIE84942.1"/>
    </source>
</evidence>
<dbReference type="KEGG" id="pnt:G5B91_01115"/>
<dbReference type="InterPro" id="IPR055360">
    <property type="entry name" value="bAvd"/>
</dbReference>
<dbReference type="Proteomes" id="UP000501063">
    <property type="component" value="Chromosome"/>
</dbReference>
<dbReference type="CDD" id="cd16376">
    <property type="entry name" value="Avd_like"/>
    <property type="match status" value="1"/>
</dbReference>
<evidence type="ECO:0000313" key="2">
    <source>
        <dbReference type="Proteomes" id="UP000501063"/>
    </source>
</evidence>
<gene>
    <name evidence="1" type="ORF">G5B91_01115</name>
</gene>
<dbReference type="EMBL" id="CP049140">
    <property type="protein sequence ID" value="QIE84942.1"/>
    <property type="molecule type" value="Genomic_DNA"/>
</dbReference>
<reference evidence="1 2" key="1">
    <citation type="submission" date="2020-02" db="EMBL/GenBank/DDBJ databases">
        <title>Integrative conjugative elements (ICEs) and plasmids drive adaptation of Pseudomonas nitroreducens strain HBP1 to wastewater environment.</title>
        <authorList>
            <person name="Sentchilo V."/>
            <person name="Carraro N."/>
            <person name="Bertelli C."/>
            <person name="van der Meer J.R."/>
        </authorList>
    </citation>
    <scope>NUCLEOTIDE SEQUENCE [LARGE SCALE GENOMIC DNA]</scope>
    <source>
        <strain evidence="1 2">HBP1</strain>
    </source>
</reference>
<dbReference type="Gene3D" id="1.20.1440.60">
    <property type="entry name" value="23S rRNA-intervening sequence"/>
    <property type="match status" value="1"/>
</dbReference>
<accession>A0A6G6IPN4</accession>
<organism evidence="1 2">
    <name type="scientific">Pseudomonas nitroreducens</name>
    <dbReference type="NCBI Taxonomy" id="46680"/>
    <lineage>
        <taxon>Bacteria</taxon>
        <taxon>Pseudomonadati</taxon>
        <taxon>Pseudomonadota</taxon>
        <taxon>Gammaproteobacteria</taxon>
        <taxon>Pseudomonadales</taxon>
        <taxon>Pseudomonadaceae</taxon>
        <taxon>Pseudomonas</taxon>
    </lineage>
</organism>
<protein>
    <submittedName>
        <fullName evidence="1">Four helix bundle protein</fullName>
    </submittedName>
</protein>
<dbReference type="AlphaFoldDB" id="A0A6G6IPN4"/>
<proteinExistence type="predicted"/>
<name>A0A6G6IPN4_PSENT</name>
<dbReference type="RefSeq" id="WP_024767146.1">
    <property type="nucleotide sequence ID" value="NZ_CP049140.1"/>
</dbReference>